<feature type="domain" description="HAMP" evidence="6">
    <location>
        <begin position="449"/>
        <end position="501"/>
    </location>
</feature>
<dbReference type="InterPro" id="IPR004090">
    <property type="entry name" value="Chemotax_Me-accpt_rcpt"/>
</dbReference>
<dbReference type="SUPFAM" id="SSF58104">
    <property type="entry name" value="Methyl-accepting chemotaxis protein (MCP) signaling domain"/>
    <property type="match status" value="1"/>
</dbReference>
<dbReference type="PANTHER" id="PTHR32089">
    <property type="entry name" value="METHYL-ACCEPTING CHEMOTAXIS PROTEIN MCPB"/>
    <property type="match status" value="1"/>
</dbReference>
<evidence type="ECO:0000256" key="1">
    <source>
        <dbReference type="ARBA" id="ARBA00023224"/>
    </source>
</evidence>
<dbReference type="CDD" id="cd06225">
    <property type="entry name" value="HAMP"/>
    <property type="match status" value="1"/>
</dbReference>
<dbReference type="Pfam" id="PF00672">
    <property type="entry name" value="HAMP"/>
    <property type="match status" value="1"/>
</dbReference>
<dbReference type="PROSITE" id="PS50885">
    <property type="entry name" value="HAMP"/>
    <property type="match status" value="1"/>
</dbReference>
<keyword evidence="8" id="KW-1185">Reference proteome</keyword>
<evidence type="ECO:0000259" key="5">
    <source>
        <dbReference type="PROSITE" id="PS50111"/>
    </source>
</evidence>
<comment type="caution">
    <text evidence="7">The sequence shown here is derived from an EMBL/GenBank/DDBJ whole genome shotgun (WGS) entry which is preliminary data.</text>
</comment>
<dbReference type="SMART" id="SM00304">
    <property type="entry name" value="HAMP"/>
    <property type="match status" value="1"/>
</dbReference>
<feature type="domain" description="Methyl-accepting transducer" evidence="5">
    <location>
        <begin position="520"/>
        <end position="763"/>
    </location>
</feature>
<evidence type="ECO:0000256" key="2">
    <source>
        <dbReference type="ARBA" id="ARBA00029447"/>
    </source>
</evidence>
<protein>
    <submittedName>
        <fullName evidence="7">Methyl-accepting chemotaxis protein</fullName>
    </submittedName>
</protein>
<sequence length="822" mass="89092">MKFKDFGIAKKLGFGFGLVCLILLLLGGASMRGMNTIGNDMVHTTEYTLPVTNRVADLEHASQSAIMAMQNFIMNGQDNDLAEGRRQLALALEHLDSLTSLHREYAGSNSDANQKGREVIDLFSRSMDLSERQIHENIRNQTRFDVSGQEVTNAFHALTAHYETLQEEAQAALEMANELKHRMGMMRLHLTASALFDSEDSFRSMEREHALMQTLAKGLKEKEANSELIRKLDEMIQVLVRYRETGDAWLAAFRSNPAEARRGRLARELQEQGNVITALVEAFLEAKNRDVTRIFQESRFVSTLTQDMAQMRVLEKTYILDRNEENRNQWLAYYATLSQNLETSRHQTTASRNLDLLTEVSRHLQQYRQHATAWVNNRLILENETLPELENRGALLLQLASQASDSAWQQFYVAAENTKRIVRRALWGISLISLLGLGFALASGYSIARGISRPIQTLVATAEGLATGDMTGRSRLDQKDEIGKLAKAIDRSMDQLSGVIRQVKGGADTLAGASEELSTVSRQLASGSEEVTAQASNVASATEQMSTNISTMASATEEMSVNIQGISSTAEQMSTNMKAVTLSMDESSEGIRRIAENADTNTAIATKAIRLAGSATATMNLLGNAAKEIGDVTEVIKRIAEQTNLLALNATIEAASAGEAGRGFAVVASEIKALASQSAHAAENIAAKIRGVQETTGEAVKGIADVSGIITDISNRTNETTEAVKAQTRIAETISSNIAEATSGIQHIATGIAEVAQGANDMSRNAGEAAQAARDIAANIQGVSAAAQQSSAAASQVNSSAVDLSRLAGDLRHHMAAFKTES</sequence>
<name>A0ABT3NAC2_9BACT</name>
<feature type="transmembrane region" description="Helical" evidence="4">
    <location>
        <begin position="12"/>
        <end position="31"/>
    </location>
</feature>
<dbReference type="PROSITE" id="PS50111">
    <property type="entry name" value="CHEMOTAXIS_TRANSDUC_2"/>
    <property type="match status" value="1"/>
</dbReference>
<evidence type="ECO:0000256" key="3">
    <source>
        <dbReference type="PROSITE-ProRule" id="PRU00284"/>
    </source>
</evidence>
<dbReference type="InterPro" id="IPR003660">
    <property type="entry name" value="HAMP_dom"/>
</dbReference>
<dbReference type="Gene3D" id="1.10.287.950">
    <property type="entry name" value="Methyl-accepting chemotaxis protein"/>
    <property type="match status" value="1"/>
</dbReference>
<evidence type="ECO:0000313" key="8">
    <source>
        <dbReference type="Proteomes" id="UP001209681"/>
    </source>
</evidence>
<dbReference type="EMBL" id="JAPFPW010000011">
    <property type="protein sequence ID" value="MCW7754409.1"/>
    <property type="molecule type" value="Genomic_DNA"/>
</dbReference>
<dbReference type="SMART" id="SM00283">
    <property type="entry name" value="MA"/>
    <property type="match status" value="1"/>
</dbReference>
<organism evidence="7 8">
    <name type="scientific">Desulfobotulus pelophilus</name>
    <dbReference type="NCBI Taxonomy" id="2823377"/>
    <lineage>
        <taxon>Bacteria</taxon>
        <taxon>Pseudomonadati</taxon>
        <taxon>Thermodesulfobacteriota</taxon>
        <taxon>Desulfobacteria</taxon>
        <taxon>Desulfobacterales</taxon>
        <taxon>Desulfobacteraceae</taxon>
        <taxon>Desulfobotulus</taxon>
    </lineage>
</organism>
<keyword evidence="4" id="KW-1133">Transmembrane helix</keyword>
<keyword evidence="1 3" id="KW-0807">Transducer</keyword>
<dbReference type="PANTHER" id="PTHR32089:SF112">
    <property type="entry name" value="LYSOZYME-LIKE PROTEIN-RELATED"/>
    <property type="match status" value="1"/>
</dbReference>
<dbReference type="Gene3D" id="6.10.340.10">
    <property type="match status" value="1"/>
</dbReference>
<proteinExistence type="inferred from homology"/>
<dbReference type="RefSeq" id="WP_265425328.1">
    <property type="nucleotide sequence ID" value="NZ_JAPFPW010000011.1"/>
</dbReference>
<dbReference type="Proteomes" id="UP001209681">
    <property type="component" value="Unassembled WGS sequence"/>
</dbReference>
<reference evidence="7 8" key="1">
    <citation type="submission" date="2022-11" db="EMBL/GenBank/DDBJ databases">
        <title>Desulfobotulus tamanensis H1 sp. nov. - anaerobic, alkaliphilic, sulphate reducing bacterium isolated from terrestrial mud volcano.</title>
        <authorList>
            <person name="Frolova A."/>
            <person name="Merkel A.Y."/>
            <person name="Slobodkin A.I."/>
        </authorList>
    </citation>
    <scope>NUCLEOTIDE SEQUENCE [LARGE SCALE GENOMIC DNA]</scope>
    <source>
        <strain evidence="7 8">H1</strain>
    </source>
</reference>
<keyword evidence="4" id="KW-0812">Transmembrane</keyword>
<dbReference type="PRINTS" id="PR00260">
    <property type="entry name" value="CHEMTRNSDUCR"/>
</dbReference>
<dbReference type="Pfam" id="PF00015">
    <property type="entry name" value="MCPsignal"/>
    <property type="match status" value="1"/>
</dbReference>
<accession>A0ABT3NAC2</accession>
<evidence type="ECO:0000256" key="4">
    <source>
        <dbReference type="SAM" id="Phobius"/>
    </source>
</evidence>
<evidence type="ECO:0000313" key="7">
    <source>
        <dbReference type="EMBL" id="MCW7754409.1"/>
    </source>
</evidence>
<dbReference type="InterPro" id="IPR004089">
    <property type="entry name" value="MCPsignal_dom"/>
</dbReference>
<keyword evidence="4" id="KW-0472">Membrane</keyword>
<evidence type="ECO:0000259" key="6">
    <source>
        <dbReference type="PROSITE" id="PS50885"/>
    </source>
</evidence>
<comment type="similarity">
    <text evidence="2">Belongs to the methyl-accepting chemotaxis (MCP) protein family.</text>
</comment>
<dbReference type="Gene3D" id="1.20.1440.210">
    <property type="match status" value="1"/>
</dbReference>
<gene>
    <name evidence="7" type="ORF">OOT00_10470</name>
</gene>